<evidence type="ECO:0000256" key="1">
    <source>
        <dbReference type="SAM" id="MobiDB-lite"/>
    </source>
</evidence>
<protein>
    <submittedName>
        <fullName evidence="2">Uncharacterized protein</fullName>
    </submittedName>
</protein>
<name>A0A6C0CR99_9ZZZZ</name>
<reference evidence="2" key="1">
    <citation type="journal article" date="2020" name="Nature">
        <title>Giant virus diversity and host interactions through global metagenomics.</title>
        <authorList>
            <person name="Schulz F."/>
            <person name="Roux S."/>
            <person name="Paez-Espino D."/>
            <person name="Jungbluth S."/>
            <person name="Walsh D.A."/>
            <person name="Denef V.J."/>
            <person name="McMahon K.D."/>
            <person name="Konstantinidis K.T."/>
            <person name="Eloe-Fadrosh E.A."/>
            <person name="Kyrpides N.C."/>
            <person name="Woyke T."/>
        </authorList>
    </citation>
    <scope>NUCLEOTIDE SEQUENCE</scope>
    <source>
        <strain evidence="2">GVMAG-M-3300021473-15</strain>
    </source>
</reference>
<sequence length="210" mass="24267">METIELPPHRDPSSFTLNDDELQQIEHHVETMRPELNNIDINLETDSIKLPKQNYALISIVAPHATNQKSDKLCVKIKGVFDTLEQAQAHAQRLMNMDATFDIIVTSMYEWLLLPPPLDHIHDQVYMDNELNTLISEYRTTQERSKLEFDIRKQELKKNKPIITEQNDLDGIRETDDDDVVEADEGDGIRETKDDDVVEADEGVEEQKEN</sequence>
<dbReference type="InterPro" id="IPR043872">
    <property type="entry name" value="DUF5832"/>
</dbReference>
<dbReference type="EMBL" id="MN739475">
    <property type="protein sequence ID" value="QHT06813.1"/>
    <property type="molecule type" value="Genomic_DNA"/>
</dbReference>
<dbReference type="Pfam" id="PF19150">
    <property type="entry name" value="DUF5832"/>
    <property type="match status" value="1"/>
</dbReference>
<proteinExistence type="predicted"/>
<evidence type="ECO:0000313" key="2">
    <source>
        <dbReference type="EMBL" id="QHT06813.1"/>
    </source>
</evidence>
<accession>A0A6C0CR99</accession>
<organism evidence="2">
    <name type="scientific">viral metagenome</name>
    <dbReference type="NCBI Taxonomy" id="1070528"/>
    <lineage>
        <taxon>unclassified sequences</taxon>
        <taxon>metagenomes</taxon>
        <taxon>organismal metagenomes</taxon>
    </lineage>
</organism>
<feature type="region of interest" description="Disordered" evidence="1">
    <location>
        <begin position="162"/>
        <end position="210"/>
    </location>
</feature>
<feature type="compositionally biased region" description="Acidic residues" evidence="1">
    <location>
        <begin position="175"/>
        <end position="186"/>
    </location>
</feature>
<dbReference type="AlphaFoldDB" id="A0A6C0CR99"/>